<feature type="compositionally biased region" description="Basic and acidic residues" evidence="1">
    <location>
        <begin position="13"/>
        <end position="47"/>
    </location>
</feature>
<feature type="region of interest" description="Disordered" evidence="1">
    <location>
        <begin position="1"/>
        <end position="47"/>
    </location>
</feature>
<dbReference type="HOGENOM" id="CLU_3162926_0_0_2"/>
<evidence type="ECO:0000313" key="2">
    <source>
        <dbReference type="EMBL" id="AIF82294.1"/>
    </source>
</evidence>
<dbReference type="Proteomes" id="UP000028194">
    <property type="component" value="Chromosome"/>
</dbReference>
<evidence type="ECO:0000256" key="1">
    <source>
        <dbReference type="SAM" id="MobiDB-lite"/>
    </source>
</evidence>
<dbReference type="AlphaFoldDB" id="A0A075MSH1"/>
<proteinExistence type="predicted"/>
<name>A0A075MSH1_9ARCH</name>
<gene>
    <name evidence="2" type="ORF">NTE_00212</name>
</gene>
<sequence length="47" mass="5490">MEKGSLKAFFEGRTSREPVQEARLEEKSKKEKVRERGGKASYHEHEV</sequence>
<dbReference type="GeneID" id="43502546"/>
<keyword evidence="3" id="KW-1185">Reference proteome</keyword>
<dbReference type="KEGG" id="nev:NTE_00212"/>
<protein>
    <submittedName>
        <fullName evidence="2">Uncharacterized protein</fullName>
    </submittedName>
</protein>
<dbReference type="EMBL" id="CP007174">
    <property type="protein sequence ID" value="AIF82294.1"/>
    <property type="molecule type" value="Genomic_DNA"/>
</dbReference>
<organism evidence="2 3">
    <name type="scientific">Candidatus Nitrososphaera evergladensis SR1</name>
    <dbReference type="NCBI Taxonomy" id="1459636"/>
    <lineage>
        <taxon>Archaea</taxon>
        <taxon>Nitrososphaerota</taxon>
        <taxon>Nitrososphaeria</taxon>
        <taxon>Nitrososphaerales</taxon>
        <taxon>Nitrososphaeraceae</taxon>
        <taxon>Nitrososphaera</taxon>
    </lineage>
</organism>
<dbReference type="RefSeq" id="WP_158384918.1">
    <property type="nucleotide sequence ID" value="NZ_CP007174.1"/>
</dbReference>
<reference evidence="2 3" key="1">
    <citation type="journal article" date="2014" name="PLoS ONE">
        <title>Genome Sequence of Candidatus Nitrososphaera evergladensis from Group I.1b Enriched from Everglades Soil Reveals Novel Genomic Features of the Ammonia-Oxidizing Archaea.</title>
        <authorList>
            <person name="Zhalnina K.V."/>
            <person name="Dias R."/>
            <person name="Leonard M.T."/>
            <person name="Dorr de Quadros P."/>
            <person name="Camargo F.A."/>
            <person name="Drew J.C."/>
            <person name="Farmerie W.G."/>
            <person name="Daroub S.H."/>
            <person name="Triplett E.W."/>
        </authorList>
    </citation>
    <scope>NUCLEOTIDE SEQUENCE [LARGE SCALE GENOMIC DNA]</scope>
    <source>
        <strain evidence="2 3">SR1</strain>
    </source>
</reference>
<evidence type="ECO:0000313" key="3">
    <source>
        <dbReference type="Proteomes" id="UP000028194"/>
    </source>
</evidence>
<accession>A0A075MSH1</accession>